<feature type="compositionally biased region" description="Polar residues" evidence="4">
    <location>
        <begin position="199"/>
        <end position="210"/>
    </location>
</feature>
<feature type="region of interest" description="Disordered" evidence="4">
    <location>
        <begin position="860"/>
        <end position="921"/>
    </location>
</feature>
<feature type="compositionally biased region" description="Polar residues" evidence="4">
    <location>
        <begin position="537"/>
        <end position="558"/>
    </location>
</feature>
<accession>A0A510NVV9</accession>
<dbReference type="Gene3D" id="3.40.50.10190">
    <property type="entry name" value="BRCT domain"/>
    <property type="match status" value="1"/>
</dbReference>
<feature type="compositionally biased region" description="Basic and acidic residues" evidence="4">
    <location>
        <begin position="329"/>
        <end position="347"/>
    </location>
</feature>
<feature type="region of interest" description="Disordered" evidence="4">
    <location>
        <begin position="1078"/>
        <end position="1103"/>
    </location>
</feature>
<reference evidence="7" key="1">
    <citation type="journal article" date="2015" name="Genome Announc.">
        <title>Draft genome sequence of Talaromyces cellulolyticus strain Y-94, a source of lignocellulosic biomass-degrading enzymes.</title>
        <authorList>
            <person name="Fujii T."/>
            <person name="Koike H."/>
            <person name="Sawayama S."/>
            <person name="Yano S."/>
            <person name="Inoue H."/>
        </authorList>
    </citation>
    <scope>NUCLEOTIDE SEQUENCE [LARGE SCALE GENOMIC DNA]</scope>
    <source>
        <strain evidence="7">Y-94</strain>
    </source>
</reference>
<feature type="compositionally biased region" description="Polar residues" evidence="4">
    <location>
        <begin position="95"/>
        <end position="105"/>
    </location>
</feature>
<feature type="region of interest" description="Disordered" evidence="4">
    <location>
        <begin position="298"/>
        <end position="362"/>
    </location>
</feature>
<feature type="compositionally biased region" description="Polar residues" evidence="4">
    <location>
        <begin position="838"/>
        <end position="847"/>
    </location>
</feature>
<dbReference type="SMART" id="SM00292">
    <property type="entry name" value="BRCT"/>
    <property type="match status" value="1"/>
</dbReference>
<keyword evidence="3" id="KW-0539">Nucleus</keyword>
<feature type="region of interest" description="Disordered" evidence="4">
    <location>
        <begin position="379"/>
        <end position="732"/>
    </location>
</feature>
<feature type="compositionally biased region" description="Acidic residues" evidence="4">
    <location>
        <begin position="349"/>
        <end position="362"/>
    </location>
</feature>
<feature type="compositionally biased region" description="Polar residues" evidence="4">
    <location>
        <begin position="443"/>
        <end position="454"/>
    </location>
</feature>
<dbReference type="FunFam" id="3.40.50.10190:FF:000083">
    <property type="entry name" value="DNA damage repair protein (Rad9)"/>
    <property type="match status" value="1"/>
</dbReference>
<feature type="region of interest" description="Disordered" evidence="4">
    <location>
        <begin position="95"/>
        <end position="121"/>
    </location>
</feature>
<organism evidence="6 7">
    <name type="scientific">Talaromyces pinophilus</name>
    <name type="common">Penicillium pinophilum</name>
    <dbReference type="NCBI Taxonomy" id="128442"/>
    <lineage>
        <taxon>Eukaryota</taxon>
        <taxon>Fungi</taxon>
        <taxon>Dikarya</taxon>
        <taxon>Ascomycota</taxon>
        <taxon>Pezizomycotina</taxon>
        <taxon>Eurotiomycetes</taxon>
        <taxon>Eurotiomycetidae</taxon>
        <taxon>Eurotiales</taxon>
        <taxon>Trichocomaceae</taxon>
        <taxon>Talaromyces</taxon>
        <taxon>Talaromyces sect. Talaromyces</taxon>
    </lineage>
</organism>
<dbReference type="InterPro" id="IPR047249">
    <property type="entry name" value="BRCT_p53bp1-like_rpt1"/>
</dbReference>
<feature type="compositionally biased region" description="Polar residues" evidence="4">
    <location>
        <begin position="862"/>
        <end position="871"/>
    </location>
</feature>
<dbReference type="GO" id="GO:0005634">
    <property type="term" value="C:nucleus"/>
    <property type="evidence" value="ECO:0007669"/>
    <property type="project" value="UniProtKB-SubCell"/>
</dbReference>
<dbReference type="GO" id="GO:0000077">
    <property type="term" value="P:DNA damage checkpoint signaling"/>
    <property type="evidence" value="ECO:0007669"/>
    <property type="project" value="TreeGrafter"/>
</dbReference>
<dbReference type="InterPro" id="IPR013914">
    <property type="entry name" value="Rad9_Rad53-bd_dom_fun"/>
</dbReference>
<feature type="compositionally biased region" description="Polar residues" evidence="4">
    <location>
        <begin position="302"/>
        <end position="316"/>
    </location>
</feature>
<feature type="region of interest" description="Disordered" evidence="4">
    <location>
        <begin position="184"/>
        <end position="247"/>
    </location>
</feature>
<feature type="compositionally biased region" description="Polar residues" evidence="4">
    <location>
        <begin position="574"/>
        <end position="585"/>
    </location>
</feature>
<keyword evidence="7" id="KW-1185">Reference proteome</keyword>
<dbReference type="EMBL" id="DF933814">
    <property type="protein sequence ID" value="GAM36134.1"/>
    <property type="molecule type" value="Genomic_DNA"/>
</dbReference>
<feature type="compositionally biased region" description="Polar residues" evidence="4">
    <location>
        <begin position="508"/>
        <end position="528"/>
    </location>
</feature>
<feature type="region of interest" description="Disordered" evidence="4">
    <location>
        <begin position="768"/>
        <end position="847"/>
    </location>
</feature>
<feature type="compositionally biased region" description="Polar residues" evidence="4">
    <location>
        <begin position="768"/>
        <end position="789"/>
    </location>
</feature>
<feature type="compositionally biased region" description="Acidic residues" evidence="4">
    <location>
        <begin position="430"/>
        <end position="441"/>
    </location>
</feature>
<feature type="compositionally biased region" description="Polar residues" evidence="4">
    <location>
        <begin position="388"/>
        <end position="406"/>
    </location>
</feature>
<feature type="compositionally biased region" description="Polar residues" evidence="4">
    <location>
        <begin position="1083"/>
        <end position="1103"/>
    </location>
</feature>
<evidence type="ECO:0000256" key="1">
    <source>
        <dbReference type="ARBA" id="ARBA00004123"/>
    </source>
</evidence>
<dbReference type="InterPro" id="IPR047252">
    <property type="entry name" value="TP53BP1-like"/>
</dbReference>
<gene>
    <name evidence="6" type="ORF">TCE0_018f04985</name>
</gene>
<feature type="compositionally biased region" description="Polar residues" evidence="4">
    <location>
        <begin position="712"/>
        <end position="727"/>
    </location>
</feature>
<dbReference type="GO" id="GO:0042393">
    <property type="term" value="F:histone binding"/>
    <property type="evidence" value="ECO:0007669"/>
    <property type="project" value="TreeGrafter"/>
</dbReference>
<evidence type="ECO:0000256" key="2">
    <source>
        <dbReference type="ARBA" id="ARBA00022763"/>
    </source>
</evidence>
<dbReference type="Pfam" id="PF00533">
    <property type="entry name" value="BRCT"/>
    <property type="match status" value="1"/>
</dbReference>
<dbReference type="PANTHER" id="PTHR15321:SF3">
    <property type="entry name" value="TP53-BINDING PROTEIN 1"/>
    <property type="match status" value="1"/>
</dbReference>
<sequence>MDSQPDSLDIAKLKRFALGFDETDLSQALVSEAECQISSSVNVQCPAAEHINAEERVSLPRSPSRAKIVESVVAVHVVSSTIHDVHEITERVLNSQEEPLSTVPASNIPKMSAGDTTAGDTQPISQSIFENIISRGKSFQPSQTSEHGLSDSYNAGQESFQMTVKEGESGHINLLADFESNKQAAAQNYSSDDEAISSKDGQSSPAQFPSHNVFPESQRFLETPVTAEKRRDVPNMAATTPSLPRNPLAADMSSSGGLLSMSQLFKATQTPVSPFANRLPSGPLSDRPSPDLPIQALPLGGYTSSPTRTPRANLTRTHTDPFSYIPMDESQKRRAQITEERRTRSAENIDSEEPIDRDFEEESSLVQRMNRRRDIDHETSLRLASVTHGRSSSDSAVKPSTASTKPLSRDVSVEADETQEPSVPLNGEGVSEEETDKEDITEVPQSQIRQAPSSSEEDKENHVGPYAAMAQATTAAHDRLSQALDMHDDLAMTDTPPAEAHGLETGTYVKNTQQEINVRDSQPSPSQRVSKHKRTRSLLSQAESVHIQSSYDDSSPPTKRQRRHLITEKAPLSPSKQLVQQTSPAGTVRPPTRSSQHQVSSNDPVSSIRNGTEKPSSMPSHVANTPLNKVAYDTIPETSIPESSPHRNQQSSLALEPLNQLPTMQEAEQEDDDLPPQRHIRQRNSGLPAPRSSSNKKPSFLIGSSPEKGSIKSLSELSAEMSPQSANGEPINFDDFLNNEDQDFNMVFKSPSRRTPRKRLRTTQDYVNSQYGSSPLKNVESTHTLNVEQSEPAEEEFPYSESPPMRAVPRRQRARPSQLGEDLYEMDGSPKARKSTFTRHVSGSSQNLLLQETVPESALLQAPSSVHGSQRSAKETDANQFQTEPAESTAHEKDVVPTSTKLSIRDSQAENLTSDIQSPEPEDPIIAPYQVLAFWNGRKRAYYPATFMHADEPQRCVVAFADSGPVDVALGSVKKLQLRVGDAIKIDYPKVPKVTHIIRGFSQQLKPEELTQRNEYGYLPVTDIYGYSTVIVAAKQRKSIPGGGQLENEQTIEVPIYSIYLDMILWNQMKGRSFVVPEKTEPAPTTLQTPSRGASTPLSPGSRLSRTHLTIRLGLFSGMVFAISLGDQDSHKSRLVKLISLNGGQILQDGFEELFEYPSSAPAVTQAEALSQAGVAEEAVDFCLASKYENTGFACLIADKHSRRAKYMQALALNVPCLSRRWIEDCVEQNRIVNWEHYLLPAGESSFLYGAIKSRTLTPVAADKALFAQTFDARAKLLDNQSVLLVLGRGKTEERHKAYIFLMYALGAARIARVLDLRSAKTLLRKQAQKQDGPRWDWLYVDDSEEATAEAMLGDPYETANTGKKRKRSTLFMESHGDNKASPRVMSNDLVCQSLILGKICK</sequence>
<dbReference type="InterPro" id="IPR036420">
    <property type="entry name" value="BRCT_dom_sf"/>
</dbReference>
<protein>
    <recommendedName>
        <fullName evidence="5">BRCT domain-containing protein</fullName>
    </recommendedName>
</protein>
<evidence type="ECO:0000259" key="5">
    <source>
        <dbReference type="PROSITE" id="PS50172"/>
    </source>
</evidence>
<dbReference type="PANTHER" id="PTHR15321">
    <property type="entry name" value="TUMOR SUPPRESSOR P53-BINDING PROTEIN 1"/>
    <property type="match status" value="1"/>
</dbReference>
<feature type="compositionally biased region" description="Basic and acidic residues" evidence="4">
    <location>
        <begin position="476"/>
        <end position="490"/>
    </location>
</feature>
<dbReference type="PROSITE" id="PS50172">
    <property type="entry name" value="BRCT"/>
    <property type="match status" value="1"/>
</dbReference>
<evidence type="ECO:0000256" key="3">
    <source>
        <dbReference type="ARBA" id="ARBA00023242"/>
    </source>
</evidence>
<dbReference type="SUPFAM" id="SSF52113">
    <property type="entry name" value="BRCT domain"/>
    <property type="match status" value="1"/>
</dbReference>
<dbReference type="CDD" id="cd17745">
    <property type="entry name" value="BRCT_p53bp1_rpt1"/>
    <property type="match status" value="1"/>
</dbReference>
<name>A0A510NVV9_TALPI</name>
<evidence type="ECO:0000313" key="6">
    <source>
        <dbReference type="EMBL" id="GAM36134.1"/>
    </source>
</evidence>
<evidence type="ECO:0000313" key="7">
    <source>
        <dbReference type="Proteomes" id="UP000053095"/>
    </source>
</evidence>
<feature type="compositionally biased region" description="Polar residues" evidence="4">
    <location>
        <begin position="636"/>
        <end position="653"/>
    </location>
</feature>
<keyword evidence="2" id="KW-0227">DNA damage</keyword>
<feature type="domain" description="BRCT" evidence="5">
    <location>
        <begin position="1111"/>
        <end position="1240"/>
    </location>
</feature>
<dbReference type="GO" id="GO:0045944">
    <property type="term" value="P:positive regulation of transcription by RNA polymerase II"/>
    <property type="evidence" value="ECO:0007669"/>
    <property type="project" value="TreeGrafter"/>
</dbReference>
<evidence type="ECO:0000256" key="4">
    <source>
        <dbReference type="SAM" id="MobiDB-lite"/>
    </source>
</evidence>
<proteinExistence type="predicted"/>
<dbReference type="Proteomes" id="UP000053095">
    <property type="component" value="Unassembled WGS sequence"/>
</dbReference>
<feature type="compositionally biased region" description="Polar residues" evidence="4">
    <location>
        <begin position="592"/>
        <end position="627"/>
    </location>
</feature>
<comment type="subcellular location">
    <subcellularLocation>
        <location evidence="1">Nucleus</location>
    </subcellularLocation>
</comment>
<dbReference type="Pfam" id="PF08605">
    <property type="entry name" value="Rad9_Rad53_bind"/>
    <property type="match status" value="1"/>
</dbReference>
<dbReference type="InterPro" id="IPR001357">
    <property type="entry name" value="BRCT_dom"/>
</dbReference>